<dbReference type="EC" id="1.20.4.1" evidence="4 7"/>
<evidence type="ECO:0000256" key="5">
    <source>
        <dbReference type="ARBA" id="ARBA00039879"/>
    </source>
</evidence>
<protein>
    <recommendedName>
        <fullName evidence="5 7">Arsenate reductase</fullName>
        <ecNumber evidence="4 7">1.20.4.1</ecNumber>
    </recommendedName>
</protein>
<evidence type="ECO:0000256" key="3">
    <source>
        <dbReference type="ARBA" id="ARBA00023002"/>
    </source>
</evidence>
<dbReference type="AlphaFoldDB" id="A0A7W6JB83"/>
<proteinExistence type="inferred from homology"/>
<dbReference type="Proteomes" id="UP000529946">
    <property type="component" value="Unassembled WGS sequence"/>
</dbReference>
<evidence type="ECO:0000256" key="6">
    <source>
        <dbReference type="PROSITE-ProRule" id="PRU01282"/>
    </source>
</evidence>
<evidence type="ECO:0000313" key="8">
    <source>
        <dbReference type="EMBL" id="MBB4081940.1"/>
    </source>
</evidence>
<keyword evidence="3 7" id="KW-0560">Oxidoreductase</keyword>
<accession>A0A7W6JB83</accession>
<dbReference type="PANTHER" id="PTHR30041:SF5">
    <property type="entry name" value="ARSENATE REDUCTASE-RELATED"/>
    <property type="match status" value="1"/>
</dbReference>
<sequence>MTFPVTIFHNPNCGTSRNVLEMIRAAGHEPEVVEYLKAGWTPGALKALLDEAGLTPREALRTKGELVAELGLLKDGVGEAAILEAMIEHPALVERPLVKTPRGAVLARPKERVLHIL</sequence>
<dbReference type="InterPro" id="IPR006659">
    <property type="entry name" value="Arsenate_reductase"/>
</dbReference>
<organism evidence="8 9">
    <name type="scientific">Brevundimonas lenta</name>
    <dbReference type="NCBI Taxonomy" id="424796"/>
    <lineage>
        <taxon>Bacteria</taxon>
        <taxon>Pseudomonadati</taxon>
        <taxon>Pseudomonadota</taxon>
        <taxon>Alphaproteobacteria</taxon>
        <taxon>Caulobacterales</taxon>
        <taxon>Caulobacteraceae</taxon>
        <taxon>Brevundimonas</taxon>
    </lineage>
</organism>
<dbReference type="GO" id="GO:0046685">
    <property type="term" value="P:response to arsenic-containing substance"/>
    <property type="evidence" value="ECO:0007669"/>
    <property type="project" value="UniProtKB-KW"/>
</dbReference>
<dbReference type="InterPro" id="IPR036249">
    <property type="entry name" value="Thioredoxin-like_sf"/>
</dbReference>
<name>A0A7W6JB83_9CAUL</name>
<gene>
    <name evidence="8" type="ORF">GGR12_000779</name>
</gene>
<dbReference type="PROSITE" id="PS51353">
    <property type="entry name" value="ARSC"/>
    <property type="match status" value="1"/>
</dbReference>
<comment type="similarity">
    <text evidence="1 6 7">Belongs to the ArsC family.</text>
</comment>
<evidence type="ECO:0000256" key="1">
    <source>
        <dbReference type="ARBA" id="ARBA00007198"/>
    </source>
</evidence>
<dbReference type="NCBIfam" id="TIGR00014">
    <property type="entry name" value="arsC"/>
    <property type="match status" value="1"/>
</dbReference>
<evidence type="ECO:0000256" key="4">
    <source>
        <dbReference type="ARBA" id="ARBA00038969"/>
    </source>
</evidence>
<comment type="caution">
    <text evidence="8">The sequence shown here is derived from an EMBL/GenBank/DDBJ whole genome shotgun (WGS) entry which is preliminary data.</text>
</comment>
<dbReference type="CDD" id="cd03034">
    <property type="entry name" value="ArsC_ArsC"/>
    <property type="match status" value="1"/>
</dbReference>
<evidence type="ECO:0000256" key="7">
    <source>
        <dbReference type="RuleBase" id="RU362029"/>
    </source>
</evidence>
<dbReference type="Gene3D" id="3.40.30.10">
    <property type="entry name" value="Glutaredoxin"/>
    <property type="match status" value="1"/>
</dbReference>
<dbReference type="InterPro" id="IPR006660">
    <property type="entry name" value="Arsenate_reductase-like"/>
</dbReference>
<dbReference type="RefSeq" id="WP_183203082.1">
    <property type="nucleotide sequence ID" value="NZ_BAAAER010000004.1"/>
</dbReference>
<dbReference type="EMBL" id="JACIDM010000001">
    <property type="protein sequence ID" value="MBB4081940.1"/>
    <property type="molecule type" value="Genomic_DNA"/>
</dbReference>
<comment type="catalytic activity">
    <reaction evidence="7">
        <text>[glutaredoxin]-dithiol + arsenate + glutathione + H(+) = glutathionyl-S-S-[glutaredoxin] + arsenite + H2O</text>
        <dbReference type="Rhea" id="RHEA:22016"/>
        <dbReference type="Rhea" id="RHEA-COMP:10729"/>
        <dbReference type="Rhea" id="RHEA-COMP:17668"/>
        <dbReference type="ChEBI" id="CHEBI:15377"/>
        <dbReference type="ChEBI" id="CHEBI:15378"/>
        <dbReference type="ChEBI" id="CHEBI:29242"/>
        <dbReference type="ChEBI" id="CHEBI:29950"/>
        <dbReference type="ChEBI" id="CHEBI:48597"/>
        <dbReference type="ChEBI" id="CHEBI:57925"/>
        <dbReference type="ChEBI" id="CHEBI:146199"/>
        <dbReference type="EC" id="1.20.4.1"/>
    </reaction>
</comment>
<dbReference type="PANTHER" id="PTHR30041">
    <property type="entry name" value="ARSENATE REDUCTASE"/>
    <property type="match status" value="1"/>
</dbReference>
<evidence type="ECO:0000313" key="9">
    <source>
        <dbReference type="Proteomes" id="UP000529946"/>
    </source>
</evidence>
<dbReference type="Pfam" id="PF03960">
    <property type="entry name" value="ArsC"/>
    <property type="match status" value="1"/>
</dbReference>
<evidence type="ECO:0000256" key="2">
    <source>
        <dbReference type="ARBA" id="ARBA00022849"/>
    </source>
</evidence>
<dbReference type="GO" id="GO:0008794">
    <property type="term" value="F:arsenate reductase (glutaredoxin) activity"/>
    <property type="evidence" value="ECO:0007669"/>
    <property type="project" value="UniProtKB-UniRule"/>
</dbReference>
<dbReference type="SUPFAM" id="SSF52833">
    <property type="entry name" value="Thioredoxin-like"/>
    <property type="match status" value="1"/>
</dbReference>
<keyword evidence="2" id="KW-0059">Arsenical resistance</keyword>
<reference evidence="8 9" key="1">
    <citation type="submission" date="2020-08" db="EMBL/GenBank/DDBJ databases">
        <title>Genomic Encyclopedia of Type Strains, Phase IV (KMG-IV): sequencing the most valuable type-strain genomes for metagenomic binning, comparative biology and taxonomic classification.</title>
        <authorList>
            <person name="Goeker M."/>
        </authorList>
    </citation>
    <scope>NUCLEOTIDE SEQUENCE [LARGE SCALE GENOMIC DNA]</scope>
    <source>
        <strain evidence="8 9">DSM 23960</strain>
    </source>
</reference>
<keyword evidence="9" id="KW-1185">Reference proteome</keyword>